<comment type="similarity">
    <text evidence="2">Belongs to the bacterial solute-binding protein 7 family.</text>
</comment>
<dbReference type="InterPro" id="IPR018389">
    <property type="entry name" value="DctP_fam"/>
</dbReference>
<evidence type="ECO:0000256" key="1">
    <source>
        <dbReference type="ARBA" id="ARBA00004418"/>
    </source>
</evidence>
<proteinExistence type="inferred from homology"/>
<evidence type="ECO:0000313" key="8">
    <source>
        <dbReference type="Proteomes" id="UP000199382"/>
    </source>
</evidence>
<gene>
    <name evidence="7" type="ORF">SAMN04488026_102910</name>
</gene>
<dbReference type="PANTHER" id="PTHR33376">
    <property type="match status" value="1"/>
</dbReference>
<dbReference type="GO" id="GO:0055085">
    <property type="term" value="P:transmembrane transport"/>
    <property type="evidence" value="ECO:0007669"/>
    <property type="project" value="InterPro"/>
</dbReference>
<evidence type="ECO:0000256" key="5">
    <source>
        <dbReference type="ARBA" id="ARBA00022764"/>
    </source>
</evidence>
<sequence>MKNMTRRATLAAAFATTTMLTVVPAALAQDLPVLRLSSVVSENDIRAEAFAEISEAVSEVFDLQVYNASTLVPQGSELTAIQRGNLEMGLVAPQALANQVPEWSILTAAYVLQDVDHLEKVFDSEVGDQLNAIAEGIGLHVLAPVYFGSRQVNLRGDEEVMTPEDLDGITLRMPGGDAWQFLGEAIGANPTPLAYGEVYTALQTGAIDGQDNPLPNDYNMKFYEVTKQIVLTSHLVGFDVLSIGSKVWNDMTPEQQELLQTAVDEAIAKSTARHQEREAELVSFFEGEGLKVYEPDRDAFRKFAQAKYLESEFAGSWPEGMLEAINALGASQ</sequence>
<dbReference type="OrthoDB" id="8673861at2"/>
<dbReference type="AlphaFoldDB" id="A0A1G8YFJ5"/>
<dbReference type="InterPro" id="IPR006311">
    <property type="entry name" value="TAT_signal"/>
</dbReference>
<feature type="chain" id="PRO_5011461266" evidence="6">
    <location>
        <begin position="29"/>
        <end position="332"/>
    </location>
</feature>
<dbReference type="STRING" id="571298.SAMN04488026_102910"/>
<dbReference type="EMBL" id="FNEK01000029">
    <property type="protein sequence ID" value="SDK01719.1"/>
    <property type="molecule type" value="Genomic_DNA"/>
</dbReference>
<dbReference type="PANTHER" id="PTHR33376:SF7">
    <property type="entry name" value="C4-DICARBOXYLATE-BINDING PROTEIN DCTB"/>
    <property type="match status" value="1"/>
</dbReference>
<dbReference type="Pfam" id="PF03480">
    <property type="entry name" value="DctP"/>
    <property type="match status" value="1"/>
</dbReference>
<dbReference type="Proteomes" id="UP000199382">
    <property type="component" value="Unassembled WGS sequence"/>
</dbReference>
<organism evidence="7 8">
    <name type="scientific">Aliiruegeria lutimaris</name>
    <dbReference type="NCBI Taxonomy" id="571298"/>
    <lineage>
        <taxon>Bacteria</taxon>
        <taxon>Pseudomonadati</taxon>
        <taxon>Pseudomonadota</taxon>
        <taxon>Alphaproteobacteria</taxon>
        <taxon>Rhodobacterales</taxon>
        <taxon>Roseobacteraceae</taxon>
        <taxon>Aliiruegeria</taxon>
    </lineage>
</organism>
<comment type="subcellular location">
    <subcellularLocation>
        <location evidence="1">Periplasm</location>
    </subcellularLocation>
</comment>
<evidence type="ECO:0000256" key="6">
    <source>
        <dbReference type="SAM" id="SignalP"/>
    </source>
</evidence>
<keyword evidence="8" id="KW-1185">Reference proteome</keyword>
<dbReference type="Gene3D" id="3.40.190.170">
    <property type="entry name" value="Bacterial extracellular solute-binding protein, family 7"/>
    <property type="match status" value="1"/>
</dbReference>
<reference evidence="7 8" key="1">
    <citation type="submission" date="2016-10" db="EMBL/GenBank/DDBJ databases">
        <authorList>
            <person name="de Groot N.N."/>
        </authorList>
    </citation>
    <scope>NUCLEOTIDE SEQUENCE [LARGE SCALE GENOMIC DNA]</scope>
    <source>
        <strain evidence="7 8">DSM 25294</strain>
    </source>
</reference>
<dbReference type="GO" id="GO:0042597">
    <property type="term" value="C:periplasmic space"/>
    <property type="evidence" value="ECO:0007669"/>
    <property type="project" value="UniProtKB-SubCell"/>
</dbReference>
<evidence type="ECO:0000313" key="7">
    <source>
        <dbReference type="EMBL" id="SDK01719.1"/>
    </source>
</evidence>
<evidence type="ECO:0000256" key="2">
    <source>
        <dbReference type="ARBA" id="ARBA00009023"/>
    </source>
</evidence>
<dbReference type="PROSITE" id="PS51318">
    <property type="entry name" value="TAT"/>
    <property type="match status" value="1"/>
</dbReference>
<dbReference type="RefSeq" id="WP_093157347.1">
    <property type="nucleotide sequence ID" value="NZ_FNEK01000029.1"/>
</dbReference>
<keyword evidence="4 6" id="KW-0732">Signal</keyword>
<keyword evidence="3" id="KW-0813">Transport</keyword>
<keyword evidence="5" id="KW-0574">Periplasm</keyword>
<accession>A0A1G8YFJ5</accession>
<feature type="signal peptide" evidence="6">
    <location>
        <begin position="1"/>
        <end position="28"/>
    </location>
</feature>
<dbReference type="NCBIfam" id="NF037995">
    <property type="entry name" value="TRAP_S1"/>
    <property type="match status" value="1"/>
</dbReference>
<evidence type="ECO:0000256" key="4">
    <source>
        <dbReference type="ARBA" id="ARBA00022729"/>
    </source>
</evidence>
<name>A0A1G8YFJ5_9RHOB</name>
<evidence type="ECO:0000256" key="3">
    <source>
        <dbReference type="ARBA" id="ARBA00022448"/>
    </source>
</evidence>
<protein>
    <submittedName>
        <fullName evidence="7">TRAP-type C4-dicarboxylate transport system, substrate-binding protein</fullName>
    </submittedName>
</protein>
<dbReference type="InterPro" id="IPR038404">
    <property type="entry name" value="TRAP_DctP_sf"/>
</dbReference>